<accession>A0ABW4Q0G3</accession>
<dbReference type="InterPro" id="IPR018330">
    <property type="entry name" value="RecT_fam"/>
</dbReference>
<reference evidence="2" key="1">
    <citation type="journal article" date="2019" name="Int. J. Syst. Evol. Microbiol.">
        <title>The Global Catalogue of Microorganisms (GCM) 10K type strain sequencing project: providing services to taxonomists for standard genome sequencing and annotation.</title>
        <authorList>
            <consortium name="The Broad Institute Genomics Platform"/>
            <consortium name="The Broad Institute Genome Sequencing Center for Infectious Disease"/>
            <person name="Wu L."/>
            <person name="Ma J."/>
        </authorList>
    </citation>
    <scope>NUCLEOTIDE SEQUENCE [LARGE SCALE GENOMIC DNA]</scope>
    <source>
        <strain evidence="2">JCM 11650</strain>
    </source>
</reference>
<keyword evidence="2" id="KW-1185">Reference proteome</keyword>
<dbReference type="NCBIfam" id="TIGR00616">
    <property type="entry name" value="rect"/>
    <property type="match status" value="1"/>
</dbReference>
<organism evidence="1 2">
    <name type="scientific">Brachybacterium rhamnosum</name>
    <dbReference type="NCBI Taxonomy" id="173361"/>
    <lineage>
        <taxon>Bacteria</taxon>
        <taxon>Bacillati</taxon>
        <taxon>Actinomycetota</taxon>
        <taxon>Actinomycetes</taxon>
        <taxon>Micrococcales</taxon>
        <taxon>Dermabacteraceae</taxon>
        <taxon>Brachybacterium</taxon>
    </lineage>
</organism>
<proteinExistence type="predicted"/>
<dbReference type="Proteomes" id="UP001597280">
    <property type="component" value="Unassembled WGS sequence"/>
</dbReference>
<evidence type="ECO:0000313" key="1">
    <source>
        <dbReference type="EMBL" id="MFD1836243.1"/>
    </source>
</evidence>
<dbReference type="InterPro" id="IPR004590">
    <property type="entry name" value="ssDNA_annealing_RecT"/>
</dbReference>
<protein>
    <submittedName>
        <fullName evidence="1">Recombinase RecT</fullName>
    </submittedName>
</protein>
<dbReference type="EMBL" id="JBHUFL010000003">
    <property type="protein sequence ID" value="MFD1836243.1"/>
    <property type="molecule type" value="Genomic_DNA"/>
</dbReference>
<sequence>MTSNDLSTTIATAQTVERRTAHDLVRSMSGEFSKVLPETVPVETFMRLTLTELQRNEDLQACSAPSLLGALMLSAQLGLEPGGALGHLYLTPRRVKGEQTVVPIIGYKGLVELARRSGKVGTVKAQIVREGDLFDQGFDTARGGEYTTWRPADHEEKRPPIGVLAWASLADGAVQTRYTPMDQVDARRERGAAGQRGPWATDRDAMIRKTGIRALAPDLPASTALALATRADERVTEYRTGGLVDADTGEVLHRDSGDE</sequence>
<dbReference type="RefSeq" id="WP_343905614.1">
    <property type="nucleotide sequence ID" value="NZ_BAAAIS010000003.1"/>
</dbReference>
<name>A0ABW4Q0G3_9MICO</name>
<gene>
    <name evidence="1" type="ORF">ACFSDA_14325</name>
</gene>
<evidence type="ECO:0000313" key="2">
    <source>
        <dbReference type="Proteomes" id="UP001597280"/>
    </source>
</evidence>
<comment type="caution">
    <text evidence="1">The sequence shown here is derived from an EMBL/GenBank/DDBJ whole genome shotgun (WGS) entry which is preliminary data.</text>
</comment>
<dbReference type="Pfam" id="PF03837">
    <property type="entry name" value="RecT"/>
    <property type="match status" value="1"/>
</dbReference>